<organism evidence="3 4">
    <name type="scientific">Mediterraneibacter hominis</name>
    <dbReference type="NCBI Taxonomy" id="2763054"/>
    <lineage>
        <taxon>Bacteria</taxon>
        <taxon>Bacillati</taxon>
        <taxon>Bacillota</taxon>
        <taxon>Clostridia</taxon>
        <taxon>Lachnospirales</taxon>
        <taxon>Lachnospiraceae</taxon>
        <taxon>Mediterraneibacter</taxon>
    </lineage>
</organism>
<keyword evidence="4" id="KW-1185">Reference proteome</keyword>
<dbReference type="Proteomes" id="UP000652477">
    <property type="component" value="Unassembled WGS sequence"/>
</dbReference>
<comment type="caution">
    <text evidence="3">The sequence shown here is derived from an EMBL/GenBank/DDBJ whole genome shotgun (WGS) entry which is preliminary data.</text>
</comment>
<evidence type="ECO:0000259" key="2">
    <source>
        <dbReference type="Pfam" id="PF07811"/>
    </source>
</evidence>
<gene>
    <name evidence="3" type="ORF">H8S37_09835</name>
</gene>
<keyword evidence="1" id="KW-0472">Membrane</keyword>
<reference evidence="3" key="1">
    <citation type="submission" date="2020-08" db="EMBL/GenBank/DDBJ databases">
        <title>Genome public.</title>
        <authorList>
            <person name="Liu C."/>
            <person name="Sun Q."/>
        </authorList>
    </citation>
    <scope>NUCLEOTIDE SEQUENCE</scope>
    <source>
        <strain evidence="3">NSJ-55</strain>
    </source>
</reference>
<keyword evidence="1" id="KW-1133">Transmembrane helix</keyword>
<dbReference type="AlphaFoldDB" id="A0A923LJH3"/>
<feature type="transmembrane region" description="Helical" evidence="1">
    <location>
        <begin position="21"/>
        <end position="43"/>
    </location>
</feature>
<accession>A0A923LJH3</accession>
<feature type="domain" description="TadE-like" evidence="2">
    <location>
        <begin position="16"/>
        <end position="53"/>
    </location>
</feature>
<evidence type="ECO:0000313" key="3">
    <source>
        <dbReference type="EMBL" id="MBC5689217.1"/>
    </source>
</evidence>
<dbReference type="InterPro" id="IPR012495">
    <property type="entry name" value="TadE-like_dom"/>
</dbReference>
<proteinExistence type="predicted"/>
<name>A0A923LJH3_9FIRM</name>
<protein>
    <submittedName>
        <fullName evidence="3">Pilus assembly protein</fullName>
    </submittedName>
</protein>
<dbReference type="EMBL" id="JACOPF010000002">
    <property type="protein sequence ID" value="MBC5689217.1"/>
    <property type="molecule type" value="Genomic_DNA"/>
</dbReference>
<sequence>MEISKYKTVKKEGIKGNTTVQMAYILPLFFFLFILIIHIVFYFHDKIILNGIACETAILGSQLERRQDETGKINLEEFFKERTEKKLILFAEYTVSVDKTKKEIIVTVAAKKNKMKLNIEQKARIMHTEKRLRS</sequence>
<dbReference type="Pfam" id="PF07811">
    <property type="entry name" value="TadE"/>
    <property type="match status" value="1"/>
</dbReference>
<dbReference type="RefSeq" id="WP_186875894.1">
    <property type="nucleotide sequence ID" value="NZ_JACOPF010000002.1"/>
</dbReference>
<evidence type="ECO:0000256" key="1">
    <source>
        <dbReference type="SAM" id="Phobius"/>
    </source>
</evidence>
<evidence type="ECO:0000313" key="4">
    <source>
        <dbReference type="Proteomes" id="UP000652477"/>
    </source>
</evidence>
<keyword evidence="1" id="KW-0812">Transmembrane</keyword>